<dbReference type="STRING" id="559304.G8Y8C7"/>
<feature type="domain" description="RRM" evidence="7">
    <location>
        <begin position="178"/>
        <end position="268"/>
    </location>
</feature>
<dbReference type="Pfam" id="PF00076">
    <property type="entry name" value="RRM_1"/>
    <property type="match status" value="2"/>
</dbReference>
<comment type="subcellular location">
    <subcellularLocation>
        <location evidence="1">Nucleus</location>
    </subcellularLocation>
</comment>
<dbReference type="FunCoup" id="G8Y8C7">
    <property type="interactions" value="1077"/>
</dbReference>
<feature type="domain" description="RRM" evidence="7">
    <location>
        <begin position="14"/>
        <end position="97"/>
    </location>
</feature>
<dbReference type="HOGENOM" id="CLU_012062_9_2_1"/>
<evidence type="ECO:0000313" key="9">
    <source>
        <dbReference type="EMBL" id="CCE84264.1"/>
    </source>
</evidence>
<evidence type="ECO:0000256" key="2">
    <source>
        <dbReference type="ARBA" id="ARBA00022737"/>
    </source>
</evidence>
<dbReference type="OrthoDB" id="439808at2759"/>
<evidence type="ECO:0000256" key="3">
    <source>
        <dbReference type="ARBA" id="ARBA00022884"/>
    </source>
</evidence>
<dbReference type="Proteomes" id="UP000005222">
    <property type="component" value="Chromosome K"/>
</dbReference>
<gene>
    <name evidence="8" type="primary">Piso0_003805</name>
    <name evidence="8" type="ORF">GNLVRS01_PISO0K02958g</name>
    <name evidence="9" type="ORF">GNLVRS01_PISO0L02959g</name>
</gene>
<proteinExistence type="predicted"/>
<dbReference type="PANTHER" id="PTHR48039">
    <property type="entry name" value="RNA-BINDING MOTIF PROTEIN 14B"/>
    <property type="match status" value="1"/>
</dbReference>
<keyword evidence="2" id="KW-0677">Repeat</keyword>
<dbReference type="InterPro" id="IPR000504">
    <property type="entry name" value="RRM_dom"/>
</dbReference>
<keyword evidence="10" id="KW-1185">Reference proteome</keyword>
<name>G8Y8C7_PICSO</name>
<dbReference type="PROSITE" id="PS50102">
    <property type="entry name" value="RRM"/>
    <property type="match status" value="2"/>
</dbReference>
<dbReference type="GO" id="GO:0003729">
    <property type="term" value="F:mRNA binding"/>
    <property type="evidence" value="ECO:0007669"/>
    <property type="project" value="TreeGrafter"/>
</dbReference>
<dbReference type="Proteomes" id="UP000005222">
    <property type="component" value="Chromosome L"/>
</dbReference>
<reference evidence="10" key="2">
    <citation type="journal article" date="2012" name="G3 (Bethesda)">
        <title>Pichia sorbitophila, an interspecies yeast hybrid reveals early steps of genome resolution following polyploidization.</title>
        <authorList>
            <person name="Leh Louis V."/>
            <person name="Despons L."/>
            <person name="Friedrich A."/>
            <person name="Martin T."/>
            <person name="Durrens P."/>
            <person name="Casaregola S."/>
            <person name="Neuveglise C."/>
            <person name="Fairhead C."/>
            <person name="Marck C."/>
            <person name="Cruz J.A."/>
            <person name="Straub M.L."/>
            <person name="Kugler V."/>
            <person name="Sacerdot C."/>
            <person name="Uzunov Z."/>
            <person name="Thierry A."/>
            <person name="Weiss S."/>
            <person name="Bleykasten C."/>
            <person name="De Montigny J."/>
            <person name="Jacques N."/>
            <person name="Jung P."/>
            <person name="Lemaire M."/>
            <person name="Mallet S."/>
            <person name="Morel G."/>
            <person name="Richard G.F."/>
            <person name="Sarkar A."/>
            <person name="Savel G."/>
            <person name="Schacherer J."/>
            <person name="Seret M.L."/>
            <person name="Talla E."/>
            <person name="Samson G."/>
            <person name="Jubin C."/>
            <person name="Poulain J."/>
            <person name="Vacherie B."/>
            <person name="Barbe V."/>
            <person name="Pelletier E."/>
            <person name="Sherman D.J."/>
            <person name="Westhof E."/>
            <person name="Weissenbach J."/>
            <person name="Baret P.V."/>
            <person name="Wincker P."/>
            <person name="Gaillardin C."/>
            <person name="Dujon B."/>
            <person name="Souciet J.L."/>
        </authorList>
    </citation>
    <scope>NUCLEOTIDE SEQUENCE [LARGE SCALE GENOMIC DNA]</scope>
    <source>
        <strain evidence="10">ATCC MYA-4447 / BCRC 22081 / CBS 7064 / NBRC 10061 / NRRL Y-12695</strain>
    </source>
</reference>
<dbReference type="InParanoid" id="G8Y8C7"/>
<protein>
    <submittedName>
        <fullName evidence="8">Piso0_003805 protein</fullName>
    </submittedName>
</protein>
<evidence type="ECO:0000256" key="5">
    <source>
        <dbReference type="PROSITE-ProRule" id="PRU00176"/>
    </source>
</evidence>
<dbReference type="PANTHER" id="PTHR48039:SF5">
    <property type="entry name" value="RNA-BINDING PROTEIN 28"/>
    <property type="match status" value="1"/>
</dbReference>
<dbReference type="AlphaFoldDB" id="G8Y8C7"/>
<evidence type="ECO:0000256" key="4">
    <source>
        <dbReference type="ARBA" id="ARBA00023242"/>
    </source>
</evidence>
<dbReference type="Gene3D" id="3.30.70.330">
    <property type="match status" value="2"/>
</dbReference>
<feature type="compositionally biased region" description="Acidic residues" evidence="6">
    <location>
        <begin position="276"/>
        <end position="285"/>
    </location>
</feature>
<feature type="compositionally biased region" description="Basic and acidic residues" evidence="6">
    <location>
        <begin position="148"/>
        <end position="172"/>
    </location>
</feature>
<sequence length="311" mass="35120">MSTEETKQQPNLEERIYVGNVDYAANEQELKEFFEGLKVVEVDIPSRVYTRNKKQVEKHLGFAFVQFEGKAEAEKAIETFNGKEFKGRNIYVKRALPVPTPEEKQKKVEAFKAKRAEKLSQAKATKAKKQPKQTPKKTAKNGSSAETSTKKSESESTEDKSSSEEPKAKIPEGKPSTDTIFITNLDYKVDVKTLNGIFKEYNPKWIHVPTKRVPFHILKRQRKKGRTVFNKGIAFIKFPSEEVQKKAIAEFNGKELNGRQIIVDIAVDARNSKEDGEGDSGEDAEEKPAELSNGKSSEKSEDKSSSEEKKE</sequence>
<keyword evidence="3 5" id="KW-0694">RNA-binding</keyword>
<feature type="compositionally biased region" description="Basic residues" evidence="6">
    <location>
        <begin position="125"/>
        <end position="139"/>
    </location>
</feature>
<dbReference type="eggNOG" id="KOG0118">
    <property type="taxonomic scope" value="Eukaryota"/>
</dbReference>
<organism evidence="8 10">
    <name type="scientific">Pichia sorbitophila (strain ATCC MYA-4447 / BCRC 22081 / CBS 7064 / NBRC 10061 / NRRL Y-12695)</name>
    <name type="common">Hybrid yeast</name>
    <dbReference type="NCBI Taxonomy" id="559304"/>
    <lineage>
        <taxon>Eukaryota</taxon>
        <taxon>Fungi</taxon>
        <taxon>Dikarya</taxon>
        <taxon>Ascomycota</taxon>
        <taxon>Saccharomycotina</taxon>
        <taxon>Pichiomycetes</taxon>
        <taxon>Debaryomycetaceae</taxon>
        <taxon>Millerozyma</taxon>
    </lineage>
</organism>
<feature type="compositionally biased region" description="Basic and acidic residues" evidence="6">
    <location>
        <begin position="296"/>
        <end position="311"/>
    </location>
</feature>
<evidence type="ECO:0000259" key="7">
    <source>
        <dbReference type="PROSITE" id="PS50102"/>
    </source>
</evidence>
<dbReference type="InterPro" id="IPR051945">
    <property type="entry name" value="RRM_MRD1_RNA_proc_ribogen"/>
</dbReference>
<dbReference type="SMART" id="SM00360">
    <property type="entry name" value="RRM"/>
    <property type="match status" value="2"/>
</dbReference>
<evidence type="ECO:0000256" key="1">
    <source>
        <dbReference type="ARBA" id="ARBA00004123"/>
    </source>
</evidence>
<dbReference type="InterPro" id="IPR035979">
    <property type="entry name" value="RBD_domain_sf"/>
</dbReference>
<keyword evidence="4" id="KW-0539">Nucleus</keyword>
<dbReference type="CDD" id="cd00590">
    <property type="entry name" value="RRM_SF"/>
    <property type="match status" value="1"/>
</dbReference>
<dbReference type="SUPFAM" id="SSF54928">
    <property type="entry name" value="RNA-binding domain, RBD"/>
    <property type="match status" value="2"/>
</dbReference>
<dbReference type="EMBL" id="FO082049">
    <property type="protein sequence ID" value="CCE83233.1"/>
    <property type="molecule type" value="Genomic_DNA"/>
</dbReference>
<dbReference type="GO" id="GO:0005730">
    <property type="term" value="C:nucleolus"/>
    <property type="evidence" value="ECO:0007669"/>
    <property type="project" value="TreeGrafter"/>
</dbReference>
<accession>G8Y8C7</accession>
<evidence type="ECO:0000256" key="6">
    <source>
        <dbReference type="SAM" id="MobiDB-lite"/>
    </source>
</evidence>
<reference evidence="8" key="1">
    <citation type="submission" date="2011-10" db="EMBL/GenBank/DDBJ databases">
        <authorList>
            <person name="Genoscope - CEA"/>
        </authorList>
    </citation>
    <scope>NUCLEOTIDE SEQUENCE</scope>
</reference>
<dbReference type="EMBL" id="FO082048">
    <property type="protein sequence ID" value="CCE84264.1"/>
    <property type="molecule type" value="Genomic_DNA"/>
</dbReference>
<feature type="region of interest" description="Disordered" evidence="6">
    <location>
        <begin position="119"/>
        <end position="175"/>
    </location>
</feature>
<dbReference type="InterPro" id="IPR012677">
    <property type="entry name" value="Nucleotide-bd_a/b_plait_sf"/>
</dbReference>
<evidence type="ECO:0000313" key="10">
    <source>
        <dbReference type="Proteomes" id="UP000005222"/>
    </source>
</evidence>
<feature type="region of interest" description="Disordered" evidence="6">
    <location>
        <begin position="268"/>
        <end position="311"/>
    </location>
</feature>
<evidence type="ECO:0000313" key="8">
    <source>
        <dbReference type="EMBL" id="CCE83233.1"/>
    </source>
</evidence>
<dbReference type="OMA" id="HHQANDT"/>